<name>A0A162VEH0_DIDRA</name>
<proteinExistence type="predicted"/>
<protein>
    <submittedName>
        <fullName evidence="1">Uncharacterized protein</fullName>
    </submittedName>
</protein>
<organism evidence="1 2">
    <name type="scientific">Didymella rabiei</name>
    <name type="common">Chickpea ascochyta blight fungus</name>
    <name type="synonym">Mycosphaerella rabiei</name>
    <dbReference type="NCBI Taxonomy" id="5454"/>
    <lineage>
        <taxon>Eukaryota</taxon>
        <taxon>Fungi</taxon>
        <taxon>Dikarya</taxon>
        <taxon>Ascomycota</taxon>
        <taxon>Pezizomycotina</taxon>
        <taxon>Dothideomycetes</taxon>
        <taxon>Pleosporomycetidae</taxon>
        <taxon>Pleosporales</taxon>
        <taxon>Pleosporineae</taxon>
        <taxon>Didymellaceae</taxon>
        <taxon>Ascochyta</taxon>
    </lineage>
</organism>
<reference evidence="1 2" key="1">
    <citation type="journal article" date="2016" name="Sci. Rep.">
        <title>Draft genome sequencing and secretome analysis of fungal phytopathogen Ascochyta rabiei provides insight into the necrotrophic effector repertoire.</title>
        <authorList>
            <person name="Verma S."/>
            <person name="Gazara R.K."/>
            <person name="Nizam S."/>
            <person name="Parween S."/>
            <person name="Chattopadhyay D."/>
            <person name="Verma P.K."/>
        </authorList>
    </citation>
    <scope>NUCLEOTIDE SEQUENCE [LARGE SCALE GENOMIC DNA]</scope>
    <source>
        <strain evidence="1 2">ArDII</strain>
    </source>
</reference>
<sequence length="138" mass="15881">MADIAFSKIDDSFTDSYKLQALFDADQLDQCIKDATALLDDPAMPRYHPKTYWRIERARYNKGQSEVVDKALCELRTILDDLQNALAEEWKVVHKADVPCDPEKKLEKADEDVMEQEVAIRGRWEPPKVELNSPDNKA</sequence>
<dbReference type="EMBL" id="JYNV01000333">
    <property type="protein sequence ID" value="KZM18403.1"/>
    <property type="molecule type" value="Genomic_DNA"/>
</dbReference>
<evidence type="ECO:0000313" key="2">
    <source>
        <dbReference type="Proteomes" id="UP000076837"/>
    </source>
</evidence>
<dbReference type="AlphaFoldDB" id="A0A162VEH0"/>
<dbReference type="Proteomes" id="UP000076837">
    <property type="component" value="Unassembled WGS sequence"/>
</dbReference>
<evidence type="ECO:0000313" key="1">
    <source>
        <dbReference type="EMBL" id="KZM18403.1"/>
    </source>
</evidence>
<accession>A0A162VEH0</accession>
<keyword evidence="2" id="KW-1185">Reference proteome</keyword>
<comment type="caution">
    <text evidence="1">The sequence shown here is derived from an EMBL/GenBank/DDBJ whole genome shotgun (WGS) entry which is preliminary data.</text>
</comment>
<gene>
    <name evidence="1" type="ORF">ST47_g10478</name>
</gene>